<keyword evidence="2" id="KW-1185">Reference proteome</keyword>
<evidence type="ECO:0000313" key="2">
    <source>
        <dbReference type="Proteomes" id="UP000366872"/>
    </source>
</evidence>
<organism evidence="1 2">
    <name type="scientific">Pontiella desulfatans</name>
    <dbReference type="NCBI Taxonomy" id="2750659"/>
    <lineage>
        <taxon>Bacteria</taxon>
        <taxon>Pseudomonadati</taxon>
        <taxon>Kiritimatiellota</taxon>
        <taxon>Kiritimatiellia</taxon>
        <taxon>Kiritimatiellales</taxon>
        <taxon>Pontiellaceae</taxon>
        <taxon>Pontiella</taxon>
    </lineage>
</organism>
<dbReference type="Proteomes" id="UP000366872">
    <property type="component" value="Unassembled WGS sequence"/>
</dbReference>
<protein>
    <submittedName>
        <fullName evidence="1">Uncharacterized protein</fullName>
    </submittedName>
</protein>
<accession>A0A6C2UBE8</accession>
<reference evidence="1 2" key="1">
    <citation type="submission" date="2019-04" db="EMBL/GenBank/DDBJ databases">
        <authorList>
            <person name="Van Vliet M D."/>
        </authorList>
    </citation>
    <scope>NUCLEOTIDE SEQUENCE [LARGE SCALE GENOMIC DNA]</scope>
    <source>
        <strain evidence="1 2">F1</strain>
    </source>
</reference>
<dbReference type="AlphaFoldDB" id="A0A6C2UBE8"/>
<evidence type="ECO:0000313" key="1">
    <source>
        <dbReference type="EMBL" id="VGO16684.1"/>
    </source>
</evidence>
<dbReference type="EMBL" id="CAAHFG010000004">
    <property type="protein sequence ID" value="VGO16684.1"/>
    <property type="molecule type" value="Genomic_DNA"/>
</dbReference>
<gene>
    <name evidence="1" type="ORF">PDESU_05275</name>
</gene>
<proteinExistence type="predicted"/>
<sequence>MKGKVRLAVSVGLFVVSIGQVQGRVVSALIPVADTVVHEFSESTATDGSNWLVAVRGSSGNADEACAQLMSSDGLIIGSLIQTGRLIHTPTDGDLPPFRAPFVAFGGGKYLMVWVDHASGGKVYGQFISTVGTLVGSAFAISFDGDKYLPDVASDGTNFFVIWTDWGGTEGRFVSSSGALGSQVEISFANDIASVAYGGGQYLVGWMTSSDGNSLPQCRLVSSDGTMGSTLTLGSSSLYYESLNVAYGDGRFMTAWSHTGGNIDLKGRMVLPNGTLVGPELDLVSDALNEMSVGHCLAHDGDYFLLAWVASDFGVGVDDISYGQYVDSDGNMLGSPFVIDSSPDVAGAMDFITGLSASQGKAMALITTDAFGSGGNVYAVMIDSSAHVQLESIGTGQLQLEYSGILESTTNLTSETWLDVSPQPASPWVISPADIPMFYRTRRIE</sequence>
<name>A0A6C2UBE8_PONDE</name>
<dbReference type="RefSeq" id="WP_136082214.1">
    <property type="nucleotide sequence ID" value="NZ_CAAHFG010000004.1"/>
</dbReference>